<dbReference type="AGR" id="FB:FBgn0026874"/>
<feature type="compositionally biased region" description="Low complexity" evidence="1">
    <location>
        <begin position="154"/>
        <end position="164"/>
    </location>
</feature>
<dbReference type="DIP" id="DIP-19107N"/>
<dbReference type="UCSC" id="CG13358-RB">
    <property type="organism name" value="d. melanogaster"/>
</dbReference>
<dbReference type="AlphaFoldDB" id="Q9XZT0"/>
<feature type="region of interest" description="Disordered" evidence="1">
    <location>
        <begin position="227"/>
        <end position="254"/>
    </location>
</feature>
<sequence length="359" mass="38488">MPEVGWTPQKSMTKPNRRKSGSPAKPDLDLRQGPNYMDYLWYLAMELRANRLHNTKSVMAGSVRATLLGLLMQILCNGLAGQQLLLTRPQRSLFETPLGHVEQVEQVPSLGWNSVGSGLGVGEWPYSPVGLGHMSKDELLTLLEAWKEVEEESATTTTASPADASTRRPPPPPLPPPPPPPPRPTPIPVSVAIPSPAVPPSGTPITVRLPAFVPVRLAAVFTPLAGGQADSAVPSANGVGGAGGDDLSTDDVTDDDGVSTRLFRFLPMPGARTRPQSNSQPRQQFVVRNTLDSVDAGTAPVRQQIKPEVQPKATAPPSIPKFPGHPTPFFRPRFGVPPSLANARFELVPSSQIIGDWRV</sequence>
<proteinExistence type="predicted"/>
<feature type="compositionally biased region" description="Pro residues" evidence="1">
    <location>
        <begin position="317"/>
        <end position="326"/>
    </location>
</feature>
<dbReference type="OrthoDB" id="8063920at2759"/>
<feature type="region of interest" description="Disordered" evidence="1">
    <location>
        <begin position="306"/>
        <end position="327"/>
    </location>
</feature>
<protein>
    <submittedName>
        <fullName evidence="2">EG:34F3.10 protein</fullName>
    </submittedName>
</protein>
<dbReference type="VEuPathDB" id="VectorBase:FBgn0026874"/>
<gene>
    <name evidence="2" type="primary">EG:34F3.10</name>
    <name evidence="3" type="ORF">CG13358</name>
</gene>
<name>Q9XZT0_DROME</name>
<feature type="compositionally biased region" description="Pro residues" evidence="1">
    <location>
        <begin position="168"/>
        <end position="187"/>
    </location>
</feature>
<dbReference type="EMBL" id="AL031583">
    <property type="protein sequence ID" value="CAB41346.1"/>
    <property type="molecule type" value="Genomic_DNA"/>
</dbReference>
<evidence type="ECO:0000256" key="1">
    <source>
        <dbReference type="SAM" id="MobiDB-lite"/>
    </source>
</evidence>
<dbReference type="Bgee" id="FBgn0026874">
    <property type="expression patterns" value="Expressed in arthropod fat body and 2 other cell types or tissues"/>
</dbReference>
<dbReference type="HOGENOM" id="CLU_080535_0_0_1"/>
<accession>Q9XZT0</accession>
<evidence type="ECO:0000313" key="2">
    <source>
        <dbReference type="EMBL" id="CAB41346.1"/>
    </source>
</evidence>
<dbReference type="PIR" id="T13478">
    <property type="entry name" value="T13478"/>
</dbReference>
<feature type="region of interest" description="Disordered" evidence="1">
    <location>
        <begin position="1"/>
        <end position="30"/>
    </location>
</feature>
<dbReference type="FlyBase" id="FBgn0026874">
    <property type="gene designation" value="CG13358"/>
</dbReference>
<dbReference type="ExpressionAtlas" id="Q9XZT0">
    <property type="expression patterns" value="baseline and differential"/>
</dbReference>
<feature type="region of interest" description="Disordered" evidence="1">
    <location>
        <begin position="150"/>
        <end position="188"/>
    </location>
</feature>
<reference evidence="2" key="2">
    <citation type="submission" date="1999-12" db="EMBL/GenBank/DDBJ databases">
        <authorList>
            <person name="Benos P."/>
        </authorList>
    </citation>
    <scope>NUCLEOTIDE SEQUENCE</scope>
</reference>
<organism evidence="2">
    <name type="scientific">Drosophila melanogaster</name>
    <name type="common">Fruit fly</name>
    <dbReference type="NCBI Taxonomy" id="7227"/>
    <lineage>
        <taxon>Eukaryota</taxon>
        <taxon>Metazoa</taxon>
        <taxon>Ecdysozoa</taxon>
        <taxon>Arthropoda</taxon>
        <taxon>Hexapoda</taxon>
        <taxon>Insecta</taxon>
        <taxon>Pterygota</taxon>
        <taxon>Neoptera</taxon>
        <taxon>Endopterygota</taxon>
        <taxon>Diptera</taxon>
        <taxon>Brachycera</taxon>
        <taxon>Muscomorpha</taxon>
        <taxon>Ephydroidea</taxon>
        <taxon>Drosophilidae</taxon>
        <taxon>Drosophila</taxon>
        <taxon>Sophophora</taxon>
    </lineage>
</organism>
<reference evidence="2" key="1">
    <citation type="submission" date="1998-09" db="EMBL/GenBank/DDBJ databases">
        <title>Sequencing the distal X chromosome of Drosophila melanogaster.</title>
        <authorList>
            <person name="Philippe Valenti"/>
            <person name="Catherine Salles"/>
            <person name="Lorna Campbell"/>
            <person name="David Glover"/>
        </authorList>
    </citation>
    <scope>NUCLEOTIDE SEQUENCE</scope>
</reference>
<accession>Q9W5D1</accession>
<evidence type="ECO:0000313" key="3">
    <source>
        <dbReference type="FlyBase" id="FBgn0026874"/>
    </source>
</evidence>